<accession>A0A110B582</accession>
<evidence type="ECO:0000313" key="1">
    <source>
        <dbReference type="EMBL" id="BAU53758.1"/>
    </source>
</evidence>
<dbReference type="InterPro" id="IPR009057">
    <property type="entry name" value="Homeodomain-like_sf"/>
</dbReference>
<name>A0A110B582_9SPHI</name>
<dbReference type="EMBL" id="AP017313">
    <property type="protein sequence ID" value="BAU53758.1"/>
    <property type="molecule type" value="Genomic_DNA"/>
</dbReference>
<dbReference type="OrthoDB" id="853599at2"/>
<dbReference type="AlphaFoldDB" id="A0A110B582"/>
<dbReference type="RefSeq" id="WP_096351451.1">
    <property type="nucleotide sequence ID" value="NZ_AP017313.1"/>
</dbReference>
<evidence type="ECO:0000313" key="2">
    <source>
        <dbReference type="Proteomes" id="UP000218263"/>
    </source>
</evidence>
<dbReference type="SUPFAM" id="SSF46689">
    <property type="entry name" value="Homeodomain-like"/>
    <property type="match status" value="1"/>
</dbReference>
<dbReference type="Proteomes" id="UP000218263">
    <property type="component" value="Chromosome"/>
</dbReference>
<keyword evidence="2" id="KW-1185">Reference proteome</keyword>
<dbReference type="KEGG" id="mgot:MgSA37_01929"/>
<proteinExistence type="predicted"/>
<sequence>MDNSEEKEQAIKEYLAGGTTLRKLGLKYGYSFTTVGRWVMAGKKEQDKLQLLQASKLAVQAQEAMPTEVKELQKALRDSRLTICLLEAMIEISDEQFGTDIRKKAGTRPS</sequence>
<protein>
    <submittedName>
        <fullName evidence="1">Uncharacterized protein</fullName>
    </submittedName>
</protein>
<reference evidence="1 2" key="1">
    <citation type="submission" date="2015-12" db="EMBL/GenBank/DDBJ databases">
        <title>Genome sequence of Mucilaginibacter gotjawali.</title>
        <authorList>
            <person name="Lee J.S."/>
            <person name="Lee K.C."/>
            <person name="Kim K.K."/>
            <person name="Lee B.W."/>
        </authorList>
    </citation>
    <scope>NUCLEOTIDE SEQUENCE [LARGE SCALE GENOMIC DNA]</scope>
    <source>
        <strain evidence="1 2">SA3-7</strain>
    </source>
</reference>
<organism evidence="1 2">
    <name type="scientific">Mucilaginibacter gotjawali</name>
    <dbReference type="NCBI Taxonomy" id="1550579"/>
    <lineage>
        <taxon>Bacteria</taxon>
        <taxon>Pseudomonadati</taxon>
        <taxon>Bacteroidota</taxon>
        <taxon>Sphingobacteriia</taxon>
        <taxon>Sphingobacteriales</taxon>
        <taxon>Sphingobacteriaceae</taxon>
        <taxon>Mucilaginibacter</taxon>
    </lineage>
</organism>
<gene>
    <name evidence="1" type="ORF">MgSA37_01929</name>
</gene>